<dbReference type="InterPro" id="IPR051788">
    <property type="entry name" value="MFS_Transporter"/>
</dbReference>
<dbReference type="InterPro" id="IPR036259">
    <property type="entry name" value="MFS_trans_sf"/>
</dbReference>
<keyword evidence="3 6" id="KW-1133">Transmembrane helix</keyword>
<dbReference type="Proteomes" id="UP001501442">
    <property type="component" value="Unassembled WGS sequence"/>
</dbReference>
<feature type="region of interest" description="Disordered" evidence="5">
    <location>
        <begin position="406"/>
        <end position="433"/>
    </location>
</feature>
<reference evidence="8" key="1">
    <citation type="journal article" date="2019" name="Int. J. Syst. Evol. Microbiol.">
        <title>The Global Catalogue of Microorganisms (GCM) 10K type strain sequencing project: providing services to taxonomists for standard genome sequencing and annotation.</title>
        <authorList>
            <consortium name="The Broad Institute Genomics Platform"/>
            <consortium name="The Broad Institute Genome Sequencing Center for Infectious Disease"/>
            <person name="Wu L."/>
            <person name="Ma J."/>
        </authorList>
    </citation>
    <scope>NUCLEOTIDE SEQUENCE [LARGE SCALE GENOMIC DNA]</scope>
    <source>
        <strain evidence="8">JCM 17939</strain>
    </source>
</reference>
<dbReference type="PANTHER" id="PTHR23514">
    <property type="entry name" value="BYPASS OF STOP CODON PROTEIN 6"/>
    <property type="match status" value="1"/>
</dbReference>
<evidence type="ECO:0000256" key="6">
    <source>
        <dbReference type="SAM" id="Phobius"/>
    </source>
</evidence>
<feature type="transmembrane region" description="Helical" evidence="6">
    <location>
        <begin position="248"/>
        <end position="266"/>
    </location>
</feature>
<evidence type="ECO:0000256" key="5">
    <source>
        <dbReference type="SAM" id="MobiDB-lite"/>
    </source>
</evidence>
<dbReference type="InterPro" id="IPR011701">
    <property type="entry name" value="MFS"/>
</dbReference>
<dbReference type="Pfam" id="PF07690">
    <property type="entry name" value="MFS_1"/>
    <property type="match status" value="1"/>
</dbReference>
<accession>A0ABP8U4C0</accession>
<organism evidence="7 8">
    <name type="scientific">Actinoallomurus vinaceus</name>
    <dbReference type="NCBI Taxonomy" id="1080074"/>
    <lineage>
        <taxon>Bacteria</taxon>
        <taxon>Bacillati</taxon>
        <taxon>Actinomycetota</taxon>
        <taxon>Actinomycetes</taxon>
        <taxon>Streptosporangiales</taxon>
        <taxon>Thermomonosporaceae</taxon>
        <taxon>Actinoallomurus</taxon>
    </lineage>
</organism>
<feature type="transmembrane region" description="Helical" evidence="6">
    <location>
        <begin position="25"/>
        <end position="44"/>
    </location>
</feature>
<evidence type="ECO:0000256" key="3">
    <source>
        <dbReference type="ARBA" id="ARBA00022989"/>
    </source>
</evidence>
<gene>
    <name evidence="7" type="ORF">GCM10023196_020520</name>
</gene>
<feature type="transmembrane region" description="Helical" evidence="6">
    <location>
        <begin position="87"/>
        <end position="105"/>
    </location>
</feature>
<feature type="transmembrane region" description="Helical" evidence="6">
    <location>
        <begin position="287"/>
        <end position="306"/>
    </location>
</feature>
<feature type="transmembrane region" description="Helical" evidence="6">
    <location>
        <begin position="312"/>
        <end position="332"/>
    </location>
</feature>
<feature type="transmembrane region" description="Helical" evidence="6">
    <location>
        <begin position="352"/>
        <end position="370"/>
    </location>
</feature>
<comment type="caution">
    <text evidence="7">The sequence shown here is derived from an EMBL/GenBank/DDBJ whole genome shotgun (WGS) entry which is preliminary data.</text>
</comment>
<dbReference type="SUPFAM" id="SSF103473">
    <property type="entry name" value="MFS general substrate transporter"/>
    <property type="match status" value="1"/>
</dbReference>
<evidence type="ECO:0000313" key="8">
    <source>
        <dbReference type="Proteomes" id="UP001501442"/>
    </source>
</evidence>
<feature type="transmembrane region" description="Helical" evidence="6">
    <location>
        <begin position="178"/>
        <end position="198"/>
    </location>
</feature>
<dbReference type="PANTHER" id="PTHR23514:SF13">
    <property type="entry name" value="INNER MEMBRANE PROTEIN YBJJ"/>
    <property type="match status" value="1"/>
</dbReference>
<evidence type="ECO:0000256" key="1">
    <source>
        <dbReference type="ARBA" id="ARBA00004141"/>
    </source>
</evidence>
<feature type="transmembrane region" description="Helical" evidence="6">
    <location>
        <begin position="219"/>
        <end position="236"/>
    </location>
</feature>
<feature type="transmembrane region" description="Helical" evidence="6">
    <location>
        <begin position="111"/>
        <end position="130"/>
    </location>
</feature>
<keyword evidence="4 6" id="KW-0472">Membrane</keyword>
<protein>
    <submittedName>
        <fullName evidence="7">MFS transporter</fullName>
    </submittedName>
</protein>
<evidence type="ECO:0000313" key="7">
    <source>
        <dbReference type="EMBL" id="GAA4623622.1"/>
    </source>
</evidence>
<name>A0ABP8U4C0_9ACTN</name>
<keyword evidence="2 6" id="KW-0812">Transmembrane</keyword>
<dbReference type="EMBL" id="BAABHK010000002">
    <property type="protein sequence ID" value="GAA4623622.1"/>
    <property type="molecule type" value="Genomic_DNA"/>
</dbReference>
<feature type="transmembrane region" description="Helical" evidence="6">
    <location>
        <begin position="376"/>
        <end position="395"/>
    </location>
</feature>
<dbReference type="Gene3D" id="1.20.1250.20">
    <property type="entry name" value="MFS general substrate transporter like domains"/>
    <property type="match status" value="2"/>
</dbReference>
<proteinExistence type="predicted"/>
<evidence type="ECO:0000256" key="2">
    <source>
        <dbReference type="ARBA" id="ARBA00022692"/>
    </source>
</evidence>
<feature type="transmembrane region" description="Helical" evidence="6">
    <location>
        <begin position="56"/>
        <end position="80"/>
    </location>
</feature>
<feature type="transmembrane region" description="Helical" evidence="6">
    <location>
        <begin position="150"/>
        <end position="172"/>
    </location>
</feature>
<keyword evidence="8" id="KW-1185">Reference proteome</keyword>
<comment type="subcellular location">
    <subcellularLocation>
        <location evidence="1">Membrane</location>
        <topology evidence="1">Multi-pass membrane protein</topology>
    </subcellularLocation>
</comment>
<sequence>MTASVGATAPPRSVRSGPLAGARRVTATVFAAQGVAVAAVSTTAPAVESHLGLSSLAMTALTIVLTLAAGAGSFAGLAAVRRSGPVAVMRAAVLTAAAALLSVAWAPGRLAASAAYVLFGLALGAIDVSVNTRAATVERHYGRSILSSFYAAWSAAGVAAALLTAGVSRLGWPVEYVLTAHAALVALLALTVRPHVLPPALSSSGDSPAAAQEVLGRRVWARLVPFGVVLLVAYVVDSTVSAWSTAYLHQTLAASLAAAPLAYAAYQAGTVTGRASADRMVRRVGPVAVVRGATLLAAAALAGLAAAPSWPYAVVAACCAGLGTAALTPLCVASAGRLRPGAPETVLARLNVFNYVGVLVGAGASGGLGATGHFRIAYAVPAVLALILVTTARFFQHGGKPPAVPAPGYVPPGATAPRSPRPLAGSTVTQLQV</sequence>
<evidence type="ECO:0000256" key="4">
    <source>
        <dbReference type="ARBA" id="ARBA00023136"/>
    </source>
</evidence>